<feature type="region of interest" description="Disordered" evidence="1">
    <location>
        <begin position="160"/>
        <end position="206"/>
    </location>
</feature>
<feature type="compositionally biased region" description="Polar residues" evidence="1">
    <location>
        <begin position="160"/>
        <end position="187"/>
    </location>
</feature>
<feature type="compositionally biased region" description="Low complexity" evidence="1">
    <location>
        <begin position="409"/>
        <end position="420"/>
    </location>
</feature>
<name>A0A6C0DQ83_9ZZZZ</name>
<sequence length="453" mass="50913">MENPTLPDNFKSALRDFCIDLSITFPEYSHLWAKWIAPDVPVEEIKCVYGHCITIYPERFFDILYQNNDIFNPDNEIDTHFLPGVEFKFLYNCEGVTESTKKTMWKYLQLILFSVIGNVKNKATFGDTMNMFEGIDEGELNTKLNETMAGLTDFFKNISENVGDEQNSGPHDSESAENNAHSHSNGQGDADGDGDADGEGENPFTRSDFKKMFENMPNMDNIQDHLKTLFDGKIGSLAKEMAAELTDDLGSMLGEDMSGMKSTDEVLKKLMSNPKKIMDMMKLVGNKLDKKMNSGDISKDDILKEASELMSKMKDMGGTAQFNEIFKNLTKGMGLGKNAKMDTNALNRMSKQHSTRERLLKKMEAKKQLQEEQLKKMLAANAGAYTINQTASPNNYVFKIPGQEDQPKSMKPPSSSVSTKDVQDSYIHPDILAEMNAPSEKPKNKPKKKKSKK</sequence>
<reference evidence="2" key="1">
    <citation type="journal article" date="2020" name="Nature">
        <title>Giant virus diversity and host interactions through global metagenomics.</title>
        <authorList>
            <person name="Schulz F."/>
            <person name="Roux S."/>
            <person name="Paez-Espino D."/>
            <person name="Jungbluth S."/>
            <person name="Walsh D.A."/>
            <person name="Denef V.J."/>
            <person name="McMahon K.D."/>
            <person name="Konstantinidis K.T."/>
            <person name="Eloe-Fadrosh E.A."/>
            <person name="Kyrpides N.C."/>
            <person name="Woyke T."/>
        </authorList>
    </citation>
    <scope>NUCLEOTIDE SEQUENCE</scope>
    <source>
        <strain evidence="2">GVMAG-M-3300023174-49</strain>
    </source>
</reference>
<feature type="compositionally biased region" description="Acidic residues" evidence="1">
    <location>
        <begin position="190"/>
        <end position="200"/>
    </location>
</feature>
<dbReference type="EMBL" id="MN739659">
    <property type="protein sequence ID" value="QHT18777.1"/>
    <property type="molecule type" value="Genomic_DNA"/>
</dbReference>
<dbReference type="AlphaFoldDB" id="A0A6C0DQ83"/>
<feature type="region of interest" description="Disordered" evidence="1">
    <location>
        <begin position="395"/>
        <end position="453"/>
    </location>
</feature>
<evidence type="ECO:0000313" key="2">
    <source>
        <dbReference type="EMBL" id="QHT18777.1"/>
    </source>
</evidence>
<protein>
    <submittedName>
        <fullName evidence="2">Uncharacterized protein</fullName>
    </submittedName>
</protein>
<feature type="compositionally biased region" description="Basic residues" evidence="1">
    <location>
        <begin position="444"/>
        <end position="453"/>
    </location>
</feature>
<organism evidence="2">
    <name type="scientific">viral metagenome</name>
    <dbReference type="NCBI Taxonomy" id="1070528"/>
    <lineage>
        <taxon>unclassified sequences</taxon>
        <taxon>metagenomes</taxon>
        <taxon>organismal metagenomes</taxon>
    </lineage>
</organism>
<evidence type="ECO:0000256" key="1">
    <source>
        <dbReference type="SAM" id="MobiDB-lite"/>
    </source>
</evidence>
<accession>A0A6C0DQ83</accession>
<proteinExistence type="predicted"/>